<keyword evidence="4" id="KW-1185">Reference proteome</keyword>
<evidence type="ECO:0008006" key="5">
    <source>
        <dbReference type="Google" id="ProtNLM"/>
    </source>
</evidence>
<feature type="domain" description="Cell wall elongation regulator TseB-like" evidence="2">
    <location>
        <begin position="39"/>
        <end position="80"/>
    </location>
</feature>
<sequence>MRKSWVYGALALLLVVLCSALALYLHLRGQQRAIEEQGKALALSRTQITEVTSVGTYYGKQDYIVIEGKTEDGEKLVAWFHGEQGEVEKMSRLIPRENVLEALAKDHPGMQLIHIIPAKQDNSKAWEVLFAEGDYFHYYYIDMYNGKFLKSYQLQKADT</sequence>
<dbReference type="SUPFAM" id="SSF54403">
    <property type="entry name" value="Cystatin/monellin"/>
    <property type="match status" value="2"/>
</dbReference>
<dbReference type="Pfam" id="PF03413">
    <property type="entry name" value="PepSY"/>
    <property type="match status" value="1"/>
</dbReference>
<organism evidence="3 4">
    <name type="scientific">Aneurinibacillus danicus</name>
    <dbReference type="NCBI Taxonomy" id="267746"/>
    <lineage>
        <taxon>Bacteria</taxon>
        <taxon>Bacillati</taxon>
        <taxon>Bacillota</taxon>
        <taxon>Bacilli</taxon>
        <taxon>Bacillales</taxon>
        <taxon>Paenibacillaceae</taxon>
        <taxon>Aneurinibacillus group</taxon>
        <taxon>Aneurinibacillus</taxon>
    </lineage>
</organism>
<name>A0A511V5Q0_9BACL</name>
<gene>
    <name evidence="3" type="ORF">ADA01nite_17350</name>
</gene>
<dbReference type="InterPro" id="IPR046350">
    <property type="entry name" value="Cystatin_sf"/>
</dbReference>
<dbReference type="Proteomes" id="UP000321157">
    <property type="component" value="Unassembled WGS sequence"/>
</dbReference>
<dbReference type="Pfam" id="PF17881">
    <property type="entry name" value="TseB"/>
    <property type="match status" value="1"/>
</dbReference>
<feature type="domain" description="PepSY" evidence="1">
    <location>
        <begin position="94"/>
        <end position="151"/>
    </location>
</feature>
<dbReference type="RefSeq" id="WP_170230203.1">
    <property type="nucleotide sequence ID" value="NZ_BJXX01000069.1"/>
</dbReference>
<evidence type="ECO:0000313" key="3">
    <source>
        <dbReference type="EMBL" id="GEN34275.1"/>
    </source>
</evidence>
<dbReference type="Gene3D" id="3.10.450.40">
    <property type="match status" value="2"/>
</dbReference>
<evidence type="ECO:0000259" key="2">
    <source>
        <dbReference type="Pfam" id="PF17881"/>
    </source>
</evidence>
<dbReference type="InterPro" id="IPR025711">
    <property type="entry name" value="PepSY"/>
</dbReference>
<accession>A0A511V5Q0</accession>
<dbReference type="InterPro" id="IPR041401">
    <property type="entry name" value="TseB-like_dom"/>
</dbReference>
<reference evidence="3 4" key="1">
    <citation type="submission" date="2019-07" db="EMBL/GenBank/DDBJ databases">
        <title>Whole genome shotgun sequence of Aneurinibacillus danicus NBRC 102444.</title>
        <authorList>
            <person name="Hosoyama A."/>
            <person name="Uohara A."/>
            <person name="Ohji S."/>
            <person name="Ichikawa N."/>
        </authorList>
    </citation>
    <scope>NUCLEOTIDE SEQUENCE [LARGE SCALE GENOMIC DNA]</scope>
    <source>
        <strain evidence="3 4">NBRC 102444</strain>
    </source>
</reference>
<proteinExistence type="predicted"/>
<evidence type="ECO:0000259" key="1">
    <source>
        <dbReference type="Pfam" id="PF03413"/>
    </source>
</evidence>
<dbReference type="AlphaFoldDB" id="A0A511V5Q0"/>
<dbReference type="EMBL" id="BJXX01000069">
    <property type="protein sequence ID" value="GEN34275.1"/>
    <property type="molecule type" value="Genomic_DNA"/>
</dbReference>
<evidence type="ECO:0000313" key="4">
    <source>
        <dbReference type="Proteomes" id="UP000321157"/>
    </source>
</evidence>
<comment type="caution">
    <text evidence="3">The sequence shown here is derived from an EMBL/GenBank/DDBJ whole genome shotgun (WGS) entry which is preliminary data.</text>
</comment>
<protein>
    <recommendedName>
        <fullName evidence="5">DUF5590 domain-containing protein</fullName>
    </recommendedName>
</protein>